<reference evidence="1" key="3">
    <citation type="submission" date="2012-09" db="EMBL/GenBank/DDBJ databases">
        <authorList>
            <consortium name="VectorBase"/>
        </authorList>
    </citation>
    <scope>NUCLEOTIDE SEQUENCE</scope>
    <source>
        <strain evidence="1">Liverpool</strain>
    </source>
</reference>
<dbReference type="HOGENOM" id="CLU_2549394_0_0_1"/>
<gene>
    <name evidence="1" type="ORF">AaeL_AAEL009163</name>
</gene>
<dbReference type="PhylomeDB" id="Q16WN6"/>
<sequence>IDRLLAENRMPIIVGGTNYYIESVLWQVLVGSGIPADQAEKVLLMTTEQMEQLESTLLHGVLRRVDPVTADRLHPNNKRKIVR</sequence>
<accession>Q16WN6</accession>
<evidence type="ECO:0000313" key="1">
    <source>
        <dbReference type="EMBL" id="EAT38999.1"/>
    </source>
</evidence>
<dbReference type="STRING" id="7159.Q16WN6"/>
<dbReference type="PaxDb" id="7159-AAEL009163-PA"/>
<dbReference type="EMBL" id="CH477559">
    <property type="protein sequence ID" value="EAT38999.1"/>
    <property type="molecule type" value="Genomic_DNA"/>
</dbReference>
<dbReference type="VEuPathDB" id="VectorBase:AAEL019446"/>
<dbReference type="AlphaFoldDB" id="Q16WN6"/>
<feature type="non-terminal residue" evidence="1">
    <location>
        <position position="1"/>
    </location>
</feature>
<evidence type="ECO:0000313" key="2">
    <source>
        <dbReference type="Proteomes" id="UP000682892"/>
    </source>
</evidence>
<protein>
    <submittedName>
        <fullName evidence="1">AAEL009163-PA</fullName>
    </submittedName>
</protein>
<dbReference type="Pfam" id="PF01715">
    <property type="entry name" value="IPPT"/>
    <property type="match status" value="1"/>
</dbReference>
<dbReference type="InterPro" id="IPR027417">
    <property type="entry name" value="P-loop_NTPase"/>
</dbReference>
<dbReference type="Gene3D" id="3.40.50.300">
    <property type="entry name" value="P-loop containing nucleotide triphosphate hydrolases"/>
    <property type="match status" value="1"/>
</dbReference>
<proteinExistence type="predicted"/>
<reference evidence="1" key="2">
    <citation type="journal article" date="2007" name="Science">
        <title>Genome sequence of Aedes aegypti, a major arbovirus vector.</title>
        <authorList>
            <person name="Nene V."/>
            <person name="Wortman J.R."/>
            <person name="Lawson D."/>
            <person name="Haas B."/>
            <person name="Kodira C."/>
            <person name="Tu Z.J."/>
            <person name="Loftus B."/>
            <person name="Xi Z."/>
            <person name="Megy K."/>
            <person name="Grabherr M."/>
            <person name="Ren Q."/>
            <person name="Zdobnov E.M."/>
            <person name="Lobo N.F."/>
            <person name="Campbell K.S."/>
            <person name="Brown S.E."/>
            <person name="Bonaldo M.F."/>
            <person name="Zhu J."/>
            <person name="Sinkins S.P."/>
            <person name="Hogenkamp D.G."/>
            <person name="Amedeo P."/>
            <person name="Arensburger P."/>
            <person name="Atkinson P.W."/>
            <person name="Bidwell S."/>
            <person name="Biedler J."/>
            <person name="Birney E."/>
            <person name="Bruggner R.V."/>
            <person name="Costas J."/>
            <person name="Coy M.R."/>
            <person name="Crabtree J."/>
            <person name="Crawford M."/>
            <person name="Debruyn B."/>
            <person name="Decaprio D."/>
            <person name="Eiglmeier K."/>
            <person name="Eisenstadt E."/>
            <person name="El-Dorry H."/>
            <person name="Gelbart W.M."/>
            <person name="Gomes S.L."/>
            <person name="Hammond M."/>
            <person name="Hannick L.I."/>
            <person name="Hogan J.R."/>
            <person name="Holmes M.H."/>
            <person name="Jaffe D."/>
            <person name="Johnston J.S."/>
            <person name="Kennedy R.C."/>
            <person name="Koo H."/>
            <person name="Kravitz S."/>
            <person name="Kriventseva E.V."/>
            <person name="Kulp D."/>
            <person name="Labutti K."/>
            <person name="Lee E."/>
            <person name="Li S."/>
            <person name="Lovin D.D."/>
            <person name="Mao C."/>
            <person name="Mauceli E."/>
            <person name="Menck C.F."/>
            <person name="Miller J.R."/>
            <person name="Montgomery P."/>
            <person name="Mori A."/>
            <person name="Nascimento A.L."/>
            <person name="Naveira H.F."/>
            <person name="Nusbaum C."/>
            <person name="O'leary S."/>
            <person name="Orvis J."/>
            <person name="Pertea M."/>
            <person name="Quesneville H."/>
            <person name="Reidenbach K.R."/>
            <person name="Rogers Y.H."/>
            <person name="Roth C.W."/>
            <person name="Schneider J.R."/>
            <person name="Schatz M."/>
            <person name="Shumway M."/>
            <person name="Stanke M."/>
            <person name="Stinson E.O."/>
            <person name="Tubio J.M."/>
            <person name="Vanzee J.P."/>
            <person name="Verjovski-Almeida S."/>
            <person name="Werner D."/>
            <person name="White O."/>
            <person name="Wyder S."/>
            <person name="Zeng Q."/>
            <person name="Zhao Q."/>
            <person name="Zhao Y."/>
            <person name="Hill C.A."/>
            <person name="Raikhel A.S."/>
            <person name="Soares M.B."/>
            <person name="Knudson D.L."/>
            <person name="Lee N.H."/>
            <person name="Galagan J."/>
            <person name="Salzberg S.L."/>
            <person name="Paulsen I.T."/>
            <person name="Dimopoulos G."/>
            <person name="Collins F.H."/>
            <person name="Birren B."/>
            <person name="Fraser-Liggett C.M."/>
            <person name="Severson D.W."/>
        </authorList>
    </citation>
    <scope>NUCLEOTIDE SEQUENCE [LARGE SCALE GENOMIC DNA]</scope>
    <source>
        <strain evidence="1">Liverpool</strain>
    </source>
</reference>
<reference evidence="1" key="1">
    <citation type="submission" date="2005-10" db="EMBL/GenBank/DDBJ databases">
        <authorList>
            <person name="Loftus B.J."/>
            <person name="Nene V.M."/>
            <person name="Hannick L.I."/>
            <person name="Bidwell S."/>
            <person name="Haas B."/>
            <person name="Amedeo P."/>
            <person name="Orvis J."/>
            <person name="Wortman J.R."/>
            <person name="White O.R."/>
            <person name="Salzberg S."/>
            <person name="Shumway M."/>
            <person name="Koo H."/>
            <person name="Zhao Y."/>
            <person name="Holmes M."/>
            <person name="Miller J."/>
            <person name="Schatz M."/>
            <person name="Pop M."/>
            <person name="Pai G."/>
            <person name="Utterback T."/>
            <person name="Rogers Y.-H."/>
            <person name="Kravitz S."/>
            <person name="Fraser C.M."/>
        </authorList>
    </citation>
    <scope>NUCLEOTIDE SEQUENCE</scope>
    <source>
        <strain evidence="1">Liverpool</strain>
    </source>
</reference>
<dbReference type="eggNOG" id="KOG2579">
    <property type="taxonomic scope" value="Eukaryota"/>
</dbReference>
<name>Q16WN6_AEDAE</name>
<dbReference type="Gene3D" id="1.10.20.140">
    <property type="match status" value="1"/>
</dbReference>
<dbReference type="Proteomes" id="UP000682892">
    <property type="component" value="Unassembled WGS sequence"/>
</dbReference>
<organism evidence="1 2">
    <name type="scientific">Aedes aegypti</name>
    <name type="common">Yellowfever mosquito</name>
    <name type="synonym">Culex aegypti</name>
    <dbReference type="NCBI Taxonomy" id="7159"/>
    <lineage>
        <taxon>Eukaryota</taxon>
        <taxon>Metazoa</taxon>
        <taxon>Ecdysozoa</taxon>
        <taxon>Arthropoda</taxon>
        <taxon>Hexapoda</taxon>
        <taxon>Insecta</taxon>
        <taxon>Pterygota</taxon>
        <taxon>Neoptera</taxon>
        <taxon>Endopterygota</taxon>
        <taxon>Diptera</taxon>
        <taxon>Nematocera</taxon>
        <taxon>Culicoidea</taxon>
        <taxon>Culicidae</taxon>
        <taxon>Culicinae</taxon>
        <taxon>Aedini</taxon>
        <taxon>Aedes</taxon>
        <taxon>Stegomyia</taxon>
    </lineage>
</organism>